<proteinExistence type="predicted"/>
<organism evidence="2 3">
    <name type="scientific">Dunaliella salina</name>
    <name type="common">Green alga</name>
    <name type="synonym">Protococcus salinus</name>
    <dbReference type="NCBI Taxonomy" id="3046"/>
    <lineage>
        <taxon>Eukaryota</taxon>
        <taxon>Viridiplantae</taxon>
        <taxon>Chlorophyta</taxon>
        <taxon>core chlorophytes</taxon>
        <taxon>Chlorophyceae</taxon>
        <taxon>CS clade</taxon>
        <taxon>Chlamydomonadales</taxon>
        <taxon>Dunaliellaceae</taxon>
        <taxon>Dunaliella</taxon>
    </lineage>
</organism>
<dbReference type="Proteomes" id="UP000815325">
    <property type="component" value="Unassembled WGS sequence"/>
</dbReference>
<sequence>MHPAIHAAFGLLDFFNLEIFLIFSFFTSSLQKPAAALYSGGAGARWDVVRMKPLSFAACSSAFVSSMRLW</sequence>
<evidence type="ECO:0000313" key="3">
    <source>
        <dbReference type="Proteomes" id="UP000815325"/>
    </source>
</evidence>
<evidence type="ECO:0000313" key="2">
    <source>
        <dbReference type="EMBL" id="KAF5834798.1"/>
    </source>
</evidence>
<keyword evidence="1" id="KW-0812">Transmembrane</keyword>
<accession>A0ABQ7GJL5</accession>
<comment type="caution">
    <text evidence="2">The sequence shown here is derived from an EMBL/GenBank/DDBJ whole genome shotgun (WGS) entry which is preliminary data.</text>
</comment>
<reference evidence="2" key="1">
    <citation type="submission" date="2017-08" db="EMBL/GenBank/DDBJ databases">
        <authorList>
            <person name="Polle J.E."/>
            <person name="Barry K."/>
            <person name="Cushman J."/>
            <person name="Schmutz J."/>
            <person name="Tran D."/>
            <person name="Hathwaick L.T."/>
            <person name="Yim W.C."/>
            <person name="Jenkins J."/>
            <person name="Mckie-Krisberg Z.M."/>
            <person name="Prochnik S."/>
            <person name="Lindquist E."/>
            <person name="Dockter R.B."/>
            <person name="Adam C."/>
            <person name="Molina H."/>
            <person name="Bunkerborg J."/>
            <person name="Jin E."/>
            <person name="Buchheim M."/>
            <person name="Magnuson J."/>
        </authorList>
    </citation>
    <scope>NUCLEOTIDE SEQUENCE</scope>
    <source>
        <strain evidence="2">CCAP 19/18</strain>
    </source>
</reference>
<name>A0ABQ7GJL5_DUNSA</name>
<evidence type="ECO:0000256" key="1">
    <source>
        <dbReference type="SAM" id="Phobius"/>
    </source>
</evidence>
<keyword evidence="3" id="KW-1185">Reference proteome</keyword>
<protein>
    <recommendedName>
        <fullName evidence="4">Secreted protein</fullName>
    </recommendedName>
</protein>
<dbReference type="EMBL" id="MU069738">
    <property type="protein sequence ID" value="KAF5834798.1"/>
    <property type="molecule type" value="Genomic_DNA"/>
</dbReference>
<gene>
    <name evidence="2" type="ORF">DUNSADRAFT_8439</name>
</gene>
<feature type="transmembrane region" description="Helical" evidence="1">
    <location>
        <begin position="6"/>
        <end position="26"/>
    </location>
</feature>
<evidence type="ECO:0008006" key="4">
    <source>
        <dbReference type="Google" id="ProtNLM"/>
    </source>
</evidence>
<keyword evidence="1" id="KW-0472">Membrane</keyword>
<keyword evidence="1" id="KW-1133">Transmembrane helix</keyword>